<evidence type="ECO:0000313" key="1">
    <source>
        <dbReference type="EMBL" id="GFY69348.1"/>
    </source>
</evidence>
<dbReference type="AlphaFoldDB" id="A0A8X7CHQ6"/>
<dbReference type="GO" id="GO:0004386">
    <property type="term" value="F:helicase activity"/>
    <property type="evidence" value="ECO:0007669"/>
    <property type="project" value="UniProtKB-KW"/>
</dbReference>
<dbReference type="InterPro" id="IPR051055">
    <property type="entry name" value="PIF1_helicase"/>
</dbReference>
<dbReference type="EMBL" id="BMAV01017568">
    <property type="protein sequence ID" value="GFY69348.1"/>
    <property type="molecule type" value="Genomic_DNA"/>
</dbReference>
<comment type="caution">
    <text evidence="1">The sequence shown here is derived from an EMBL/GenBank/DDBJ whole genome shotgun (WGS) entry which is preliminary data.</text>
</comment>
<keyword evidence="2" id="KW-1185">Reference proteome</keyword>
<reference evidence="1" key="1">
    <citation type="submission" date="2020-08" db="EMBL/GenBank/DDBJ databases">
        <title>Multicomponent nature underlies the extraordinary mechanical properties of spider dragline silk.</title>
        <authorList>
            <person name="Kono N."/>
            <person name="Nakamura H."/>
            <person name="Mori M."/>
            <person name="Yoshida Y."/>
            <person name="Ohtoshi R."/>
            <person name="Malay A.D."/>
            <person name="Moran D.A.P."/>
            <person name="Tomita M."/>
            <person name="Numata K."/>
            <person name="Arakawa K."/>
        </authorList>
    </citation>
    <scope>NUCLEOTIDE SEQUENCE</scope>
</reference>
<protein>
    <submittedName>
        <fullName evidence="1">ATP-dependent DNA helicase</fullName>
    </submittedName>
</protein>
<dbReference type="Proteomes" id="UP000886998">
    <property type="component" value="Unassembled WGS sequence"/>
</dbReference>
<name>A0A8X7CHQ6_9ARAC</name>
<keyword evidence="1" id="KW-0347">Helicase</keyword>
<keyword evidence="1" id="KW-0067">ATP-binding</keyword>
<evidence type="ECO:0000313" key="2">
    <source>
        <dbReference type="Proteomes" id="UP000886998"/>
    </source>
</evidence>
<gene>
    <name evidence="1" type="primary">HaOG201998</name>
    <name evidence="1" type="ORF">TNIN_472051</name>
</gene>
<dbReference type="PANTHER" id="PTHR47642:SF5">
    <property type="entry name" value="ATP-DEPENDENT DNA HELICASE"/>
    <property type="match status" value="1"/>
</dbReference>
<accession>A0A8X7CHQ6</accession>
<dbReference type="OrthoDB" id="6431449at2759"/>
<sequence>MVDLDSRDFITNGGRVCNLKCTSEKSYVNNYNPIFLKLSQANMDIQPCSSNETIVHYIAKYISKSEPKGVTNSIAQAISEIRREESNISRQLFQFCMRMLKNQQVSTCKSIFRLGHLNLRESSCESVFLITRKPEKPYRMIKFNEVGHAEGFAGNIFERYEICPLGVVHGYNFNTMNLMTFAMFFEPYYLRRSENSKDNIDQDAYKDSQQECEGN</sequence>
<dbReference type="PANTHER" id="PTHR47642">
    <property type="entry name" value="ATP-DEPENDENT DNA HELICASE"/>
    <property type="match status" value="1"/>
</dbReference>
<keyword evidence="1" id="KW-0547">Nucleotide-binding</keyword>
<organism evidence="1 2">
    <name type="scientific">Trichonephila inaurata madagascariensis</name>
    <dbReference type="NCBI Taxonomy" id="2747483"/>
    <lineage>
        <taxon>Eukaryota</taxon>
        <taxon>Metazoa</taxon>
        <taxon>Ecdysozoa</taxon>
        <taxon>Arthropoda</taxon>
        <taxon>Chelicerata</taxon>
        <taxon>Arachnida</taxon>
        <taxon>Araneae</taxon>
        <taxon>Araneomorphae</taxon>
        <taxon>Entelegynae</taxon>
        <taxon>Araneoidea</taxon>
        <taxon>Nephilidae</taxon>
        <taxon>Trichonephila</taxon>
        <taxon>Trichonephila inaurata</taxon>
    </lineage>
</organism>
<proteinExistence type="predicted"/>
<keyword evidence="1" id="KW-0378">Hydrolase</keyword>